<dbReference type="PANTHER" id="PTHR35099">
    <property type="entry name" value="OS02G0182700 PROTEIN"/>
    <property type="match status" value="1"/>
</dbReference>
<evidence type="ECO:0000313" key="2">
    <source>
        <dbReference type="EMBL" id="KAJ7951959.1"/>
    </source>
</evidence>
<evidence type="ECO:0000256" key="1">
    <source>
        <dbReference type="SAM" id="MobiDB-lite"/>
    </source>
</evidence>
<name>A0AAD7PEH4_QUISA</name>
<dbReference type="AlphaFoldDB" id="A0AAD7PEH4"/>
<feature type="region of interest" description="Disordered" evidence="1">
    <location>
        <begin position="53"/>
        <end position="131"/>
    </location>
</feature>
<dbReference type="PANTHER" id="PTHR35099:SF10">
    <property type="entry name" value="BZIP DOMAIN-CONTAINING PROTEIN"/>
    <property type="match status" value="1"/>
</dbReference>
<sequence length="272" mass="29823">MCDEEWVKVAMVDDSLVVQQLLRLNQAQPPPLPPMKKSAPAFQLGWTVRQRRSKSAPRYVDSGKKGESTRVSPTTPLSWSGATSVSGGGGGGGGGAVDGFEESSWLAKPMESSRSKVAVPSESTINKRSRRKKTLAELKEEESFLLKERRNLKNQELAALRLIVEKQRVTNESLKRMKIDFDSQQAFKTARASVVSDKAITDQMEACCSPIHPVLPTSSTCNLIIDKVSNLCSENGSSRVQEMSKRETSSMLPDLNLPVEDELDSAVLCGIR</sequence>
<accession>A0AAD7PEH4</accession>
<feature type="compositionally biased region" description="Polar residues" evidence="1">
    <location>
        <begin position="69"/>
        <end position="85"/>
    </location>
</feature>
<keyword evidence="3" id="KW-1185">Reference proteome</keyword>
<dbReference type="EMBL" id="JARAOO010000011">
    <property type="protein sequence ID" value="KAJ7951959.1"/>
    <property type="molecule type" value="Genomic_DNA"/>
</dbReference>
<organism evidence="2 3">
    <name type="scientific">Quillaja saponaria</name>
    <name type="common">Soap bark tree</name>
    <dbReference type="NCBI Taxonomy" id="32244"/>
    <lineage>
        <taxon>Eukaryota</taxon>
        <taxon>Viridiplantae</taxon>
        <taxon>Streptophyta</taxon>
        <taxon>Embryophyta</taxon>
        <taxon>Tracheophyta</taxon>
        <taxon>Spermatophyta</taxon>
        <taxon>Magnoliopsida</taxon>
        <taxon>eudicotyledons</taxon>
        <taxon>Gunneridae</taxon>
        <taxon>Pentapetalae</taxon>
        <taxon>rosids</taxon>
        <taxon>fabids</taxon>
        <taxon>Fabales</taxon>
        <taxon>Quillajaceae</taxon>
        <taxon>Quillaja</taxon>
    </lineage>
</organism>
<dbReference type="Proteomes" id="UP001163823">
    <property type="component" value="Chromosome 11"/>
</dbReference>
<comment type="caution">
    <text evidence="2">The sequence shown here is derived from an EMBL/GenBank/DDBJ whole genome shotgun (WGS) entry which is preliminary data.</text>
</comment>
<gene>
    <name evidence="2" type="ORF">O6P43_027930</name>
</gene>
<evidence type="ECO:0000313" key="3">
    <source>
        <dbReference type="Proteomes" id="UP001163823"/>
    </source>
</evidence>
<reference evidence="2" key="1">
    <citation type="journal article" date="2023" name="Science">
        <title>Elucidation of the pathway for biosynthesis of saponin adjuvants from the soapbark tree.</title>
        <authorList>
            <person name="Reed J."/>
            <person name="Orme A."/>
            <person name="El-Demerdash A."/>
            <person name="Owen C."/>
            <person name="Martin L.B.B."/>
            <person name="Misra R.C."/>
            <person name="Kikuchi S."/>
            <person name="Rejzek M."/>
            <person name="Martin A.C."/>
            <person name="Harkess A."/>
            <person name="Leebens-Mack J."/>
            <person name="Louveau T."/>
            <person name="Stephenson M.J."/>
            <person name="Osbourn A."/>
        </authorList>
    </citation>
    <scope>NUCLEOTIDE SEQUENCE</scope>
    <source>
        <strain evidence="2">S10</strain>
    </source>
</reference>
<feature type="compositionally biased region" description="Gly residues" evidence="1">
    <location>
        <begin position="86"/>
        <end position="97"/>
    </location>
</feature>
<proteinExistence type="predicted"/>
<protein>
    <submittedName>
        <fullName evidence="2">Major facilitator superfamily domain-containing protein</fullName>
    </submittedName>
</protein>